<dbReference type="EC" id="4.1.99.12" evidence="3 12"/>
<keyword evidence="9 12" id="KW-0464">Manganese</keyword>
<keyword evidence="8" id="KW-0318">Glutathionylation</keyword>
<evidence type="ECO:0000256" key="4">
    <source>
        <dbReference type="ARBA" id="ARBA00018836"/>
    </source>
</evidence>
<protein>
    <recommendedName>
        <fullName evidence="4 12">3,4-dihydroxy-2-butanone 4-phosphate synthase</fullName>
        <shortName evidence="12">DHBP synthase</shortName>
        <ecNumber evidence="3 12">4.1.99.12</ecNumber>
    </recommendedName>
</protein>
<dbReference type="PANTHER" id="PTHR21327">
    <property type="entry name" value="GTP CYCLOHYDROLASE II-RELATED"/>
    <property type="match status" value="1"/>
</dbReference>
<dbReference type="GO" id="GO:0005758">
    <property type="term" value="C:mitochondrial intermembrane space"/>
    <property type="evidence" value="ECO:0007669"/>
    <property type="project" value="TreeGrafter"/>
</dbReference>
<gene>
    <name evidence="13" type="ORF">K493DRAFT_325204</name>
</gene>
<dbReference type="GO" id="GO:0005829">
    <property type="term" value="C:cytosol"/>
    <property type="evidence" value="ECO:0007669"/>
    <property type="project" value="TreeGrafter"/>
</dbReference>
<comment type="cofactor">
    <cofactor evidence="12">
        <name>Mg(2+)</name>
        <dbReference type="ChEBI" id="CHEBI:18420"/>
    </cofactor>
    <cofactor evidence="12">
        <name>Mn(2+)</name>
        <dbReference type="ChEBI" id="CHEBI:29035"/>
    </cofactor>
    <text evidence="12">Binds 2 divalent metal cations per subunit. Magnesium or manganese.</text>
</comment>
<keyword evidence="6 12" id="KW-0479">Metal-binding</keyword>
<comment type="catalytic activity">
    <reaction evidence="12">
        <text>D-ribulose 5-phosphate = (2S)-2-hydroxy-3-oxobutyl phosphate + formate + H(+)</text>
        <dbReference type="Rhea" id="RHEA:18457"/>
        <dbReference type="ChEBI" id="CHEBI:15378"/>
        <dbReference type="ChEBI" id="CHEBI:15740"/>
        <dbReference type="ChEBI" id="CHEBI:58121"/>
        <dbReference type="ChEBI" id="CHEBI:58830"/>
        <dbReference type="EC" id="4.1.99.12"/>
    </reaction>
</comment>
<evidence type="ECO:0000256" key="10">
    <source>
        <dbReference type="ARBA" id="ARBA00023239"/>
    </source>
</evidence>
<comment type="caution">
    <text evidence="13">The sequence shown here is derived from an EMBL/GenBank/DDBJ whole genome shotgun (WGS) entry which is preliminary data.</text>
</comment>
<dbReference type="GO" id="GO:0008686">
    <property type="term" value="F:3,4-dihydroxy-2-butanone-4-phosphate synthase activity"/>
    <property type="evidence" value="ECO:0007669"/>
    <property type="project" value="UniProtKB-EC"/>
</dbReference>
<dbReference type="GO" id="GO:0009231">
    <property type="term" value="P:riboflavin biosynthetic process"/>
    <property type="evidence" value="ECO:0007669"/>
    <property type="project" value="UniProtKB-UniPathway"/>
</dbReference>
<organism evidence="13 14">
    <name type="scientific">Basidiobolus meristosporus CBS 931.73</name>
    <dbReference type="NCBI Taxonomy" id="1314790"/>
    <lineage>
        <taxon>Eukaryota</taxon>
        <taxon>Fungi</taxon>
        <taxon>Fungi incertae sedis</taxon>
        <taxon>Zoopagomycota</taxon>
        <taxon>Entomophthoromycotina</taxon>
        <taxon>Basidiobolomycetes</taxon>
        <taxon>Basidiobolales</taxon>
        <taxon>Basidiobolaceae</taxon>
        <taxon>Basidiobolus</taxon>
    </lineage>
</organism>
<keyword evidence="5 12" id="KW-0686">Riboflavin biosynthesis</keyword>
<dbReference type="Pfam" id="PF00926">
    <property type="entry name" value="DHBP_synthase"/>
    <property type="match status" value="1"/>
</dbReference>
<evidence type="ECO:0000256" key="3">
    <source>
        <dbReference type="ARBA" id="ARBA00012153"/>
    </source>
</evidence>
<dbReference type="Gene3D" id="3.90.870.10">
    <property type="entry name" value="DHBP synthase"/>
    <property type="match status" value="1"/>
</dbReference>
<dbReference type="OrthoDB" id="60371at2759"/>
<name>A0A1Y1Y4G7_9FUNG</name>
<keyword evidence="7 12" id="KW-0460">Magnesium</keyword>
<comment type="function">
    <text evidence="12">Catalyzes the conversion of D-ribulose 5-phosphate to formate and 3,4-dihydroxy-2-butanone 4-phosphate.</text>
</comment>
<comment type="subunit">
    <text evidence="2 12">Homodimer.</text>
</comment>
<keyword evidence="14" id="KW-1185">Reference proteome</keyword>
<accession>A0A1Y1Y4G7</accession>
<evidence type="ECO:0000256" key="8">
    <source>
        <dbReference type="ARBA" id="ARBA00023206"/>
    </source>
</evidence>
<evidence type="ECO:0000256" key="9">
    <source>
        <dbReference type="ARBA" id="ARBA00023211"/>
    </source>
</evidence>
<keyword evidence="10 12" id="KW-0456">Lyase</keyword>
<comment type="similarity">
    <text evidence="11 12">Belongs to the DHBP synthase family.</text>
</comment>
<evidence type="ECO:0000256" key="12">
    <source>
        <dbReference type="RuleBase" id="RU003843"/>
    </source>
</evidence>
<evidence type="ECO:0000256" key="11">
    <source>
        <dbReference type="ARBA" id="ARBA00060730"/>
    </source>
</evidence>
<dbReference type="Proteomes" id="UP000193498">
    <property type="component" value="Unassembled WGS sequence"/>
</dbReference>
<evidence type="ECO:0000313" key="13">
    <source>
        <dbReference type="EMBL" id="ORX92883.1"/>
    </source>
</evidence>
<dbReference type="UniPathway" id="UPA00275">
    <property type="reaction ID" value="UER00399"/>
</dbReference>
<sequence length="252" mass="27776">MTTPSPRQVICEFDDIPSALKDFASGRFLIVVDNEVRENEGDLILATEKATTESLAFMIRHTSGYVCVPLTNERADQPQLPLTVRISSDPQKTAYTISVDYRHNTTTGISAHDRALTARSLADFSLVEPSEFNRPGHILPLCARDGGILTRIGHTEAGVDRCRLAGLSPVSVVCELINDDGTMARRDDCKAFALSHDIKMITITDLLRYRTHNGLWFSRGFDPLPCSPFTVEINGLLAQSHTVYPGTTSKVK</sequence>
<dbReference type="PANTHER" id="PTHR21327:SF18">
    <property type="entry name" value="3,4-DIHYDROXY-2-BUTANONE 4-PHOSPHATE SYNTHASE"/>
    <property type="match status" value="1"/>
</dbReference>
<evidence type="ECO:0000256" key="6">
    <source>
        <dbReference type="ARBA" id="ARBA00022723"/>
    </source>
</evidence>
<dbReference type="STRING" id="1314790.A0A1Y1Y4G7"/>
<evidence type="ECO:0000256" key="5">
    <source>
        <dbReference type="ARBA" id="ARBA00022619"/>
    </source>
</evidence>
<dbReference type="InterPro" id="IPR000422">
    <property type="entry name" value="DHBP_synthase_RibB"/>
</dbReference>
<evidence type="ECO:0000313" key="14">
    <source>
        <dbReference type="Proteomes" id="UP000193498"/>
    </source>
</evidence>
<dbReference type="GO" id="GO:0046872">
    <property type="term" value="F:metal ion binding"/>
    <property type="evidence" value="ECO:0007669"/>
    <property type="project" value="UniProtKB-KW"/>
</dbReference>
<comment type="pathway">
    <text evidence="1 12">Cofactor biosynthesis; riboflavin biosynthesis; 2-hydroxy-3-oxobutyl phosphate from D-ribulose 5-phosphate: step 1/1.</text>
</comment>
<dbReference type="SUPFAM" id="SSF55821">
    <property type="entry name" value="YrdC/RibB"/>
    <property type="match status" value="1"/>
</dbReference>
<dbReference type="FunCoup" id="A0A1Y1Y4G7">
    <property type="interactions" value="178"/>
</dbReference>
<evidence type="ECO:0000256" key="2">
    <source>
        <dbReference type="ARBA" id="ARBA00011738"/>
    </source>
</evidence>
<evidence type="ECO:0000256" key="7">
    <source>
        <dbReference type="ARBA" id="ARBA00022842"/>
    </source>
</evidence>
<proteinExistence type="inferred from homology"/>
<dbReference type="AlphaFoldDB" id="A0A1Y1Y4G7"/>
<dbReference type="FunFam" id="3.90.870.10:FF:000002">
    <property type="entry name" value="3,4-dihydroxy-2-butanone 4-phosphate synthase"/>
    <property type="match status" value="1"/>
</dbReference>
<dbReference type="InterPro" id="IPR017945">
    <property type="entry name" value="DHBP_synth_RibB-like_a/b_dom"/>
</dbReference>
<reference evidence="13 14" key="1">
    <citation type="submission" date="2016-07" db="EMBL/GenBank/DDBJ databases">
        <title>Pervasive Adenine N6-methylation of Active Genes in Fungi.</title>
        <authorList>
            <consortium name="DOE Joint Genome Institute"/>
            <person name="Mondo S.J."/>
            <person name="Dannebaum R.O."/>
            <person name="Kuo R.C."/>
            <person name="Labutti K."/>
            <person name="Haridas S."/>
            <person name="Kuo A."/>
            <person name="Salamov A."/>
            <person name="Ahrendt S.R."/>
            <person name="Lipzen A."/>
            <person name="Sullivan W."/>
            <person name="Andreopoulos W.B."/>
            <person name="Clum A."/>
            <person name="Lindquist E."/>
            <person name="Daum C."/>
            <person name="Ramamoorthy G.K."/>
            <person name="Gryganskyi A."/>
            <person name="Culley D."/>
            <person name="Magnuson J.K."/>
            <person name="James T.Y."/>
            <person name="O'Malley M.A."/>
            <person name="Stajich J.E."/>
            <person name="Spatafora J.W."/>
            <person name="Visel A."/>
            <person name="Grigoriev I.V."/>
        </authorList>
    </citation>
    <scope>NUCLEOTIDE SEQUENCE [LARGE SCALE GENOMIC DNA]</scope>
    <source>
        <strain evidence="13 14">CBS 931.73</strain>
    </source>
</reference>
<dbReference type="NCBIfam" id="TIGR00506">
    <property type="entry name" value="ribB"/>
    <property type="match status" value="1"/>
</dbReference>
<dbReference type="EMBL" id="MCFE01000254">
    <property type="protein sequence ID" value="ORX92883.1"/>
    <property type="molecule type" value="Genomic_DNA"/>
</dbReference>
<dbReference type="InParanoid" id="A0A1Y1Y4G7"/>
<evidence type="ECO:0000256" key="1">
    <source>
        <dbReference type="ARBA" id="ARBA00004904"/>
    </source>
</evidence>